<accession>A0ACC1SU85</accession>
<evidence type="ECO:0000313" key="1">
    <source>
        <dbReference type="EMBL" id="KAJ3546523.1"/>
    </source>
</evidence>
<proteinExistence type="predicted"/>
<comment type="caution">
    <text evidence="1">The sequence shown here is derived from an EMBL/GenBank/DDBJ whole genome shotgun (WGS) entry which is preliminary data.</text>
</comment>
<evidence type="ECO:0000313" key="2">
    <source>
        <dbReference type="Proteomes" id="UP001148662"/>
    </source>
</evidence>
<protein>
    <submittedName>
        <fullName evidence="1">Uncharacterized protein</fullName>
    </submittedName>
</protein>
<keyword evidence="2" id="KW-1185">Reference proteome</keyword>
<gene>
    <name evidence="1" type="ORF">NM688_g5506</name>
</gene>
<name>A0ACC1SU85_9APHY</name>
<organism evidence="1 2">
    <name type="scientific">Phlebia brevispora</name>
    <dbReference type="NCBI Taxonomy" id="194682"/>
    <lineage>
        <taxon>Eukaryota</taxon>
        <taxon>Fungi</taxon>
        <taxon>Dikarya</taxon>
        <taxon>Basidiomycota</taxon>
        <taxon>Agaricomycotina</taxon>
        <taxon>Agaricomycetes</taxon>
        <taxon>Polyporales</taxon>
        <taxon>Meruliaceae</taxon>
        <taxon>Phlebia</taxon>
    </lineage>
</organism>
<dbReference type="Proteomes" id="UP001148662">
    <property type="component" value="Unassembled WGS sequence"/>
</dbReference>
<reference evidence="1" key="1">
    <citation type="submission" date="2022-07" db="EMBL/GenBank/DDBJ databases">
        <title>Genome Sequence of Phlebia brevispora.</title>
        <authorList>
            <person name="Buettner E."/>
        </authorList>
    </citation>
    <scope>NUCLEOTIDE SEQUENCE</scope>
    <source>
        <strain evidence="1">MPL23</strain>
    </source>
</reference>
<sequence length="471" mass="52301">MPTCRSRNKGQKTSTLRRRRAASSPAQREASEEERDIGGAENRQTALRPAASDTAASAIDGSSGDPTGPSPTKRKRATQDEGDRTEDSDASSPPLCLSDSAKRRMRRKRAELAQHPVNFSPVHKFSANVSLKLAEPHVVKVDILAEDLPFSKGAYVGLCRETGSKLQTLEEWIAKGFVVLKWDGMTPTVITEKKDRLLAALPGRPFNAVKWPDIIRRVQLAMERANAALRLPAGNRRGRYRSVAVGVSFGNGSKHPGMLSQEEWNRLVLEELMTDPDVQLVASFASSCFALYAPKLFTEYRATLGQLYAEYTMLRQIFPNSVFPAVSFNFGPEACTVLHVDNSNRAIGWCSILALGDFDPTQGGHIVLEELRLVIEFPPGSTILIPSALCRHGNTPIQEGETRMVMTQYAAGGLFRYVDYGYHTKKELRELDPERFEGIEAKQESRWVEQMSLFSTVDHLHADRIACDLIK</sequence>
<dbReference type="EMBL" id="JANHOG010001021">
    <property type="protein sequence ID" value="KAJ3546523.1"/>
    <property type="molecule type" value="Genomic_DNA"/>
</dbReference>